<feature type="transmembrane region" description="Helical" evidence="1">
    <location>
        <begin position="98"/>
        <end position="117"/>
    </location>
</feature>
<accession>A0A0R3CWF5</accession>
<proteinExistence type="predicted"/>
<name>A0A0R3CWF5_9BRAD</name>
<reference evidence="2 3" key="1">
    <citation type="submission" date="2015-09" db="EMBL/GenBank/DDBJ databases">
        <title>Draft Genome Sequence of Bradyrhizobium manausense Strain BR 3351T, a Novel Symbiotic Nitrogen-Fixing Alphaproteobacterium Isolated from Brazilian Amazon Rain Forest.</title>
        <authorList>
            <person name="De Araujo J.L."/>
            <person name="Zilli J.E."/>
        </authorList>
    </citation>
    <scope>NUCLEOTIDE SEQUENCE [LARGE SCALE GENOMIC DNA]</scope>
    <source>
        <strain evidence="2 3">BR3351</strain>
    </source>
</reference>
<feature type="transmembrane region" description="Helical" evidence="1">
    <location>
        <begin position="123"/>
        <end position="141"/>
    </location>
</feature>
<organism evidence="2 3">
    <name type="scientific">Bradyrhizobium manausense</name>
    <dbReference type="NCBI Taxonomy" id="989370"/>
    <lineage>
        <taxon>Bacteria</taxon>
        <taxon>Pseudomonadati</taxon>
        <taxon>Pseudomonadota</taxon>
        <taxon>Alphaproteobacteria</taxon>
        <taxon>Hyphomicrobiales</taxon>
        <taxon>Nitrobacteraceae</taxon>
        <taxon>Bradyrhizobium</taxon>
    </lineage>
</organism>
<feature type="transmembrane region" description="Helical" evidence="1">
    <location>
        <begin position="184"/>
        <end position="206"/>
    </location>
</feature>
<gene>
    <name evidence="2" type="ORF">AOQ71_35620</name>
</gene>
<evidence type="ECO:0000313" key="3">
    <source>
        <dbReference type="Proteomes" id="UP000051936"/>
    </source>
</evidence>
<feature type="transmembrane region" description="Helical" evidence="1">
    <location>
        <begin position="218"/>
        <end position="236"/>
    </location>
</feature>
<keyword evidence="1" id="KW-0472">Membrane</keyword>
<feature type="transmembrane region" description="Helical" evidence="1">
    <location>
        <begin position="348"/>
        <end position="369"/>
    </location>
</feature>
<keyword evidence="3" id="KW-1185">Reference proteome</keyword>
<dbReference type="RefSeq" id="WP_057757279.1">
    <property type="nucleotide sequence ID" value="NZ_LJYG01000111.1"/>
</dbReference>
<dbReference type="OrthoDB" id="9786218at2"/>
<evidence type="ECO:0000313" key="2">
    <source>
        <dbReference type="EMBL" id="KRQ01936.1"/>
    </source>
</evidence>
<dbReference type="STRING" id="989370.AOQ71_35620"/>
<dbReference type="Proteomes" id="UP000051936">
    <property type="component" value="Unassembled WGS sequence"/>
</dbReference>
<comment type="caution">
    <text evidence="2">The sequence shown here is derived from an EMBL/GenBank/DDBJ whole genome shotgun (WGS) entry which is preliminary data.</text>
</comment>
<dbReference type="EMBL" id="LJYG01000111">
    <property type="protein sequence ID" value="KRQ01936.1"/>
    <property type="molecule type" value="Genomic_DNA"/>
</dbReference>
<dbReference type="AlphaFoldDB" id="A0A0R3CWF5"/>
<keyword evidence="1" id="KW-0812">Transmembrane</keyword>
<feature type="transmembrane region" description="Helical" evidence="1">
    <location>
        <begin position="263"/>
        <end position="282"/>
    </location>
</feature>
<evidence type="ECO:0000256" key="1">
    <source>
        <dbReference type="SAM" id="Phobius"/>
    </source>
</evidence>
<feature type="transmembrane region" description="Helical" evidence="1">
    <location>
        <begin position="294"/>
        <end position="320"/>
    </location>
</feature>
<protein>
    <submittedName>
        <fullName evidence="2">Uncharacterized protein</fullName>
    </submittedName>
</protein>
<keyword evidence="1" id="KW-1133">Transmembrane helix</keyword>
<sequence>MSLSFTNSIAVQSRARALVPLCAGAGAYLFFLYVGDTLLQDSDSFWQIKIGQWILDHHALPYTDFYSFTRPGEPWISTSWLSQILYAITFAQWDWAGPVILTALAIAASVAIFVHLLDAHLEIPRSVLFAMLAVLLSLHHILTRPHMLALPVMIAWVGILMNAADRKVTPSWAWLPLMSLWANLHGGFVLGLVLIGPMALEAIWTLDSAKQIRLLARWFLFGVAAMIAACVTPYGWRTLLGATNILNLGELLSVISEWMPANFASFSAFEGAILGLIAIGLFRGLTLSPPRILLVLLFTWMGLTHVRSIEAFAFLVPLALAKPLGEKSPLPQAPQDTEQGNESPAARYVTVMGALMIAAAAWTSTSVYMSHHRFTFTMDQTPVTAVDLLQQRKAQRIFNAYQFGGYLISRDIPVFVDGRAELYGEKFVMDFFRAIEVKKLDNLTRLLEEYKIDATLLVADSPAAQVLDHIKGWKRLYADNIAVIHVRDDEASAGNAPMSTHSN</sequence>
<feature type="transmembrane region" description="Helical" evidence="1">
    <location>
        <begin position="17"/>
        <end position="35"/>
    </location>
</feature>